<dbReference type="AlphaFoldDB" id="A0A401NGZ2"/>
<keyword evidence="3" id="KW-0732">Signal</keyword>
<sequence>MSIHTAFSACAACHVFSSLLQGWDLSVGARANYTSHPTRRWDRRQGLGASGSWHGQGLLPSPPLTLSELARSPEGLHRARSSPLRFQDSLPEDLECFDPLCPCRGVRVPGSVNPSREEPLPLARRLFYDPSDGVSAPLTNGAVDLGPYDWMTARRRYSLSRLPDTSQADDPLRSSSPGLTVGHSDVNLKACLFDSGKRRAQLVDRLKEAHVLIEGQSVELRKREDQLLESKAKIELLSVKQKQLENSISHLEGEKNMLEMSRLEDQKKSGALQNKVSHLEAEMAKTKSSLDLISHSHGTNPSQTSLFSLTKLEDGPLKQGKDRLLRELQSVRETLRVYQDRMRSLEEERDKASEDFRNFREVNEKLTSELGESRRRLELCQDQLHQLQAEKKIVSNQIEALETERGQLVSEKEMLLTAVQSDDKAHEDELLALRQNCKELWASEADLREHRGCLEAELERKAEELAAITLEQHQVAQHWKEKWQETAEALKAKEKELHLATVKPQGKNEKADLSGGCESFAADLEELLELRATLTRMTAERVQSRKQQEESERIIHLLQLQRDINSESTLQGSPSFAGKLDDLHVELQRSRDRIHELEKEKVEMEKELKKFKLESTPLARVELHACKQELELEKIRSQKLQHQVCDLKRTTQLQNQSSQAAAAHQVRRRQIAASEGKPFCLDPDGICTKDNEDTMSFEGHLPSQMADKAMPEIHINDQKRCVLSMHR</sequence>
<name>A0A401NGZ2_SCYTO</name>
<feature type="compositionally biased region" description="Polar residues" evidence="2">
    <location>
        <begin position="163"/>
        <end position="178"/>
    </location>
</feature>
<evidence type="ECO:0000313" key="5">
    <source>
        <dbReference type="Proteomes" id="UP000288216"/>
    </source>
</evidence>
<dbReference type="EMBL" id="BFAA01003621">
    <property type="protein sequence ID" value="GCB59991.1"/>
    <property type="molecule type" value="Genomic_DNA"/>
</dbReference>
<gene>
    <name evidence="4" type="ORF">scyTo_0009087</name>
</gene>
<feature type="coiled-coil region" evidence="1">
    <location>
        <begin position="580"/>
        <end position="614"/>
    </location>
</feature>
<feature type="coiled-coil region" evidence="1">
    <location>
        <begin position="451"/>
        <end position="500"/>
    </location>
</feature>
<organism evidence="4 5">
    <name type="scientific">Scyliorhinus torazame</name>
    <name type="common">Cloudy catshark</name>
    <name type="synonym">Catulus torazame</name>
    <dbReference type="NCBI Taxonomy" id="75743"/>
    <lineage>
        <taxon>Eukaryota</taxon>
        <taxon>Metazoa</taxon>
        <taxon>Chordata</taxon>
        <taxon>Craniata</taxon>
        <taxon>Vertebrata</taxon>
        <taxon>Chondrichthyes</taxon>
        <taxon>Elasmobranchii</taxon>
        <taxon>Galeomorphii</taxon>
        <taxon>Galeoidea</taxon>
        <taxon>Carcharhiniformes</taxon>
        <taxon>Scyliorhinidae</taxon>
        <taxon>Scyliorhinus</taxon>
    </lineage>
</organism>
<keyword evidence="1" id="KW-0175">Coiled coil</keyword>
<evidence type="ECO:0008006" key="6">
    <source>
        <dbReference type="Google" id="ProtNLM"/>
    </source>
</evidence>
<feature type="region of interest" description="Disordered" evidence="2">
    <location>
        <begin position="161"/>
        <end position="180"/>
    </location>
</feature>
<dbReference type="OrthoDB" id="5982442at2759"/>
<feature type="coiled-coil region" evidence="1">
    <location>
        <begin position="321"/>
        <end position="404"/>
    </location>
</feature>
<dbReference type="STRING" id="75743.A0A401NGZ2"/>
<comment type="caution">
    <text evidence="4">The sequence shown here is derived from an EMBL/GenBank/DDBJ whole genome shotgun (WGS) entry which is preliminary data.</text>
</comment>
<protein>
    <recommendedName>
        <fullName evidence="6">Myosin tail domain-containing protein</fullName>
    </recommendedName>
</protein>
<feature type="signal peptide" evidence="3">
    <location>
        <begin position="1"/>
        <end position="22"/>
    </location>
</feature>
<evidence type="ECO:0000256" key="2">
    <source>
        <dbReference type="SAM" id="MobiDB-lite"/>
    </source>
</evidence>
<reference evidence="4 5" key="1">
    <citation type="journal article" date="2018" name="Nat. Ecol. Evol.">
        <title>Shark genomes provide insights into elasmobranch evolution and the origin of vertebrates.</title>
        <authorList>
            <person name="Hara Y"/>
            <person name="Yamaguchi K"/>
            <person name="Onimaru K"/>
            <person name="Kadota M"/>
            <person name="Koyanagi M"/>
            <person name="Keeley SD"/>
            <person name="Tatsumi K"/>
            <person name="Tanaka K"/>
            <person name="Motone F"/>
            <person name="Kageyama Y"/>
            <person name="Nozu R"/>
            <person name="Adachi N"/>
            <person name="Nishimura O"/>
            <person name="Nakagawa R"/>
            <person name="Tanegashima C"/>
            <person name="Kiyatake I"/>
            <person name="Matsumoto R"/>
            <person name="Murakumo K"/>
            <person name="Nishida K"/>
            <person name="Terakita A"/>
            <person name="Kuratani S"/>
            <person name="Sato K"/>
            <person name="Hyodo S Kuraku.S."/>
        </authorList>
    </citation>
    <scope>NUCLEOTIDE SEQUENCE [LARGE SCALE GENOMIC DNA]</scope>
</reference>
<keyword evidence="5" id="KW-1185">Reference proteome</keyword>
<accession>A0A401NGZ2</accession>
<evidence type="ECO:0000256" key="1">
    <source>
        <dbReference type="SAM" id="Coils"/>
    </source>
</evidence>
<dbReference type="Proteomes" id="UP000288216">
    <property type="component" value="Unassembled WGS sequence"/>
</dbReference>
<proteinExistence type="predicted"/>
<feature type="coiled-coil region" evidence="1">
    <location>
        <begin position="234"/>
        <end position="261"/>
    </location>
</feature>
<feature type="chain" id="PRO_5019360852" description="Myosin tail domain-containing protein" evidence="3">
    <location>
        <begin position="23"/>
        <end position="727"/>
    </location>
</feature>
<evidence type="ECO:0000256" key="3">
    <source>
        <dbReference type="SAM" id="SignalP"/>
    </source>
</evidence>
<evidence type="ECO:0000313" key="4">
    <source>
        <dbReference type="EMBL" id="GCB59991.1"/>
    </source>
</evidence>